<dbReference type="Gene3D" id="6.10.250.40">
    <property type="match status" value="1"/>
</dbReference>
<evidence type="ECO:0000313" key="4">
    <source>
        <dbReference type="EMBL" id="KAL3842974.1"/>
    </source>
</evidence>
<reference evidence="4 5" key="1">
    <citation type="submission" date="2024-11" db="EMBL/GenBank/DDBJ databases">
        <title>Chromosome-level genome assembly of the freshwater bivalve Anodonta woodiana.</title>
        <authorList>
            <person name="Chen X."/>
        </authorList>
    </citation>
    <scope>NUCLEOTIDE SEQUENCE [LARGE SCALE GENOMIC DNA]</scope>
    <source>
        <strain evidence="4">MN2024</strain>
        <tissue evidence="4">Gills</tissue>
    </source>
</reference>
<dbReference type="InterPro" id="IPR058914">
    <property type="entry name" value="LIPB1/2_CC"/>
</dbReference>
<evidence type="ECO:0000259" key="3">
    <source>
        <dbReference type="Pfam" id="PF26022"/>
    </source>
</evidence>
<comment type="caution">
    <text evidence="4">The sequence shown here is derived from an EMBL/GenBank/DDBJ whole genome shotgun (WGS) entry which is preliminary data.</text>
</comment>
<keyword evidence="5" id="KW-1185">Reference proteome</keyword>
<evidence type="ECO:0000256" key="2">
    <source>
        <dbReference type="SAM" id="Coils"/>
    </source>
</evidence>
<proteinExistence type="predicted"/>
<dbReference type="PANTHER" id="PTHR12587:SF14">
    <property type="entry name" value="AT31531P"/>
    <property type="match status" value="1"/>
</dbReference>
<protein>
    <recommendedName>
        <fullName evidence="3">Liprin-beta-1/2 coiled-coil domain-containing protein</fullName>
    </recommendedName>
</protein>
<keyword evidence="2" id="KW-0175">Coiled coil</keyword>
<dbReference type="AlphaFoldDB" id="A0ABD3U0Q1"/>
<dbReference type="Proteomes" id="UP001634394">
    <property type="component" value="Unassembled WGS sequence"/>
</dbReference>
<feature type="domain" description="Liprin-beta-1/2 coiled-coil" evidence="3">
    <location>
        <begin position="20"/>
        <end position="74"/>
    </location>
</feature>
<gene>
    <name evidence="4" type="ORF">ACJMK2_020942</name>
</gene>
<accession>A0ABD3U0Q1</accession>
<keyword evidence="1" id="KW-0677">Repeat</keyword>
<dbReference type="SUPFAM" id="SSF144266">
    <property type="entry name" value="MPN010-like"/>
    <property type="match status" value="1"/>
</dbReference>
<evidence type="ECO:0000313" key="5">
    <source>
        <dbReference type="Proteomes" id="UP001634394"/>
    </source>
</evidence>
<dbReference type="EMBL" id="JBJQND010000017">
    <property type="protein sequence ID" value="KAL3842974.1"/>
    <property type="molecule type" value="Genomic_DNA"/>
</dbReference>
<feature type="coiled-coil region" evidence="2">
    <location>
        <begin position="16"/>
        <end position="71"/>
    </location>
</feature>
<sequence>MVHNRISNTTNGFFVQESSEDRLQRLESDKQSLMLQVSVLTEQVEAQGEKIRELEYNSEEKRARIMNTEALLQKVGVGVCPILFKLLQKTHPGSFLS</sequence>
<name>A0ABD3U0Q1_SINWO</name>
<dbReference type="PANTHER" id="PTHR12587">
    <property type="entry name" value="LAR INTERACTING PROTEIN LIP -RELATED PROTEIN"/>
    <property type="match status" value="1"/>
</dbReference>
<evidence type="ECO:0000256" key="1">
    <source>
        <dbReference type="ARBA" id="ARBA00022737"/>
    </source>
</evidence>
<dbReference type="Pfam" id="PF26022">
    <property type="entry name" value="CC_Liprin_beta"/>
    <property type="match status" value="1"/>
</dbReference>
<organism evidence="4 5">
    <name type="scientific">Sinanodonta woodiana</name>
    <name type="common">Chinese pond mussel</name>
    <name type="synonym">Anodonta woodiana</name>
    <dbReference type="NCBI Taxonomy" id="1069815"/>
    <lineage>
        <taxon>Eukaryota</taxon>
        <taxon>Metazoa</taxon>
        <taxon>Spiralia</taxon>
        <taxon>Lophotrochozoa</taxon>
        <taxon>Mollusca</taxon>
        <taxon>Bivalvia</taxon>
        <taxon>Autobranchia</taxon>
        <taxon>Heteroconchia</taxon>
        <taxon>Palaeoheterodonta</taxon>
        <taxon>Unionida</taxon>
        <taxon>Unionoidea</taxon>
        <taxon>Unionidae</taxon>
        <taxon>Unioninae</taxon>
        <taxon>Sinanodonta</taxon>
    </lineage>
</organism>
<dbReference type="InterPro" id="IPR029515">
    <property type="entry name" value="Liprin"/>
</dbReference>